<dbReference type="PANTHER" id="PTHR34496">
    <property type="entry name" value="GLCNAC TRANSFERASE-RELATED"/>
    <property type="match status" value="1"/>
</dbReference>
<name>A0A1W0A6T6_9STRA</name>
<dbReference type="AlphaFoldDB" id="A0A1W0A6T6"/>
<keyword evidence="1" id="KW-0472">Membrane</keyword>
<gene>
    <name evidence="2" type="ORF">THRCLA_02000</name>
</gene>
<evidence type="ECO:0000256" key="1">
    <source>
        <dbReference type="SAM" id="Phobius"/>
    </source>
</evidence>
<keyword evidence="1" id="KW-0812">Transmembrane</keyword>
<feature type="transmembrane region" description="Helical" evidence="1">
    <location>
        <begin position="20"/>
        <end position="41"/>
    </location>
</feature>
<organism evidence="2 3">
    <name type="scientific">Thraustotheca clavata</name>
    <dbReference type="NCBI Taxonomy" id="74557"/>
    <lineage>
        <taxon>Eukaryota</taxon>
        <taxon>Sar</taxon>
        <taxon>Stramenopiles</taxon>
        <taxon>Oomycota</taxon>
        <taxon>Saprolegniomycetes</taxon>
        <taxon>Saprolegniales</taxon>
        <taxon>Achlyaceae</taxon>
        <taxon>Thraustotheca</taxon>
    </lineage>
</organism>
<protein>
    <submittedName>
        <fullName evidence="2">Uncharacterized protein</fullName>
    </submittedName>
</protein>
<proteinExistence type="predicted"/>
<dbReference type="InterPro" id="IPR021067">
    <property type="entry name" value="Glycosyltransferase"/>
</dbReference>
<evidence type="ECO:0000313" key="3">
    <source>
        <dbReference type="Proteomes" id="UP000243217"/>
    </source>
</evidence>
<dbReference type="Proteomes" id="UP000243217">
    <property type="component" value="Unassembled WGS sequence"/>
</dbReference>
<keyword evidence="1" id="KW-1133">Transmembrane helix</keyword>
<dbReference type="Pfam" id="PF11397">
    <property type="entry name" value="GlcNAc"/>
    <property type="match status" value="1"/>
</dbReference>
<dbReference type="OrthoDB" id="61578at2759"/>
<accession>A0A1W0A6T6</accession>
<sequence>MRVPHRRGGLLHQLLRGRYVYVLLAVGFICIYGLLFEISLLSSGKNAEIHQNPINDVVHQVPMATHSSLKKPKRLSSVDYTIAVLLTNYRDSERCVSTLTSLFDNAQAPQAIHLFLFEEIDPNGDAKNPNDASCLDGFCSKEPELCNVYRSQIDRKFRNAADHKGPSPARRIVEEMIPSNYFVDNKYYLSIDSRMDFVENWDTLMLAEWKSIKNPNAILSTAPPATRSRKYPQDTTKSALMCTSRITSKKRELAVIEFNSPVLVKPPFSTPLLSSQYSESFHFGPTHALEAAPSDPNLVYTWEGITYYRATRWWTRGYDFYSPGKPFIYQHYVPRILHPLQTPQWNVPSPDPLAVEKMRQVESYARMQQLYPGDTASAPYNVGTKRSYEQWIAFSNMYPTASYDESTDKQFINCNPLTYVQPKSR</sequence>
<keyword evidence="3" id="KW-1185">Reference proteome</keyword>
<reference evidence="2 3" key="1">
    <citation type="journal article" date="2014" name="Genome Biol. Evol.">
        <title>The secreted proteins of Achlya hypogyna and Thraustotheca clavata identify the ancestral oomycete secretome and reveal gene acquisitions by horizontal gene transfer.</title>
        <authorList>
            <person name="Misner I."/>
            <person name="Blouin N."/>
            <person name="Leonard G."/>
            <person name="Richards T.A."/>
            <person name="Lane C.E."/>
        </authorList>
    </citation>
    <scope>NUCLEOTIDE SEQUENCE [LARGE SCALE GENOMIC DNA]</scope>
    <source>
        <strain evidence="2 3">ATCC 34112</strain>
    </source>
</reference>
<dbReference type="EMBL" id="JNBS01000403">
    <property type="protein sequence ID" value="OQS05928.1"/>
    <property type="molecule type" value="Genomic_DNA"/>
</dbReference>
<comment type="caution">
    <text evidence="2">The sequence shown here is derived from an EMBL/GenBank/DDBJ whole genome shotgun (WGS) entry which is preliminary data.</text>
</comment>
<evidence type="ECO:0000313" key="2">
    <source>
        <dbReference type="EMBL" id="OQS05928.1"/>
    </source>
</evidence>
<dbReference type="PANTHER" id="PTHR34496:SF6">
    <property type="entry name" value="GLYCOSYLTRANSFERASE 2-LIKE DOMAIN-CONTAINING PROTEIN"/>
    <property type="match status" value="1"/>
</dbReference>